<dbReference type="Proteomes" id="UP000177996">
    <property type="component" value="Unassembled WGS sequence"/>
</dbReference>
<dbReference type="InterPro" id="IPR041698">
    <property type="entry name" value="Methyltransf_25"/>
</dbReference>
<feature type="domain" description="Methyltransferase" evidence="1">
    <location>
        <begin position="44"/>
        <end position="137"/>
    </location>
</feature>
<evidence type="ECO:0000259" key="1">
    <source>
        <dbReference type="Pfam" id="PF13649"/>
    </source>
</evidence>
<evidence type="ECO:0000313" key="2">
    <source>
        <dbReference type="EMBL" id="OGZ06976.1"/>
    </source>
</evidence>
<sequence>MLKQKVQNHQKLNLDYNQDYVNGITKKDYGALFNYVSSIKPETILDLCGGSGSLAVKLTEMGYDVYLLDHAGQLIEKAIQKGLAREKAITADILKLKNESLGENFDLVVMKSSSHEFPKDKRKLVDATAFRLIKKGGYFIDWDAYFPTEDLSVWATKWINLKDEIAGLSDLVKNRSLVIESEAIANLKDVGFHDIRVVYRGLYTLSVKKFAEVDWDFDKKKTEEFYKKTIQLLQSAPNDLAYSTTGVDVEVKFPIIYLSAKKN</sequence>
<dbReference type="InterPro" id="IPR029063">
    <property type="entry name" value="SAM-dependent_MTases_sf"/>
</dbReference>
<dbReference type="STRING" id="1798661.A3D65_02375"/>
<organism evidence="2 3">
    <name type="scientific">Candidatus Lloydbacteria bacterium RIFCSPHIGHO2_02_FULL_50_13</name>
    <dbReference type="NCBI Taxonomy" id="1798661"/>
    <lineage>
        <taxon>Bacteria</taxon>
        <taxon>Candidatus Lloydiibacteriota</taxon>
    </lineage>
</organism>
<reference evidence="2 3" key="1">
    <citation type="journal article" date="2016" name="Nat. Commun.">
        <title>Thousands of microbial genomes shed light on interconnected biogeochemical processes in an aquifer system.</title>
        <authorList>
            <person name="Anantharaman K."/>
            <person name="Brown C.T."/>
            <person name="Hug L.A."/>
            <person name="Sharon I."/>
            <person name="Castelle C.J."/>
            <person name="Probst A.J."/>
            <person name="Thomas B.C."/>
            <person name="Singh A."/>
            <person name="Wilkins M.J."/>
            <person name="Karaoz U."/>
            <person name="Brodie E.L."/>
            <person name="Williams K.H."/>
            <person name="Hubbard S.S."/>
            <person name="Banfield J.F."/>
        </authorList>
    </citation>
    <scope>NUCLEOTIDE SEQUENCE [LARGE SCALE GENOMIC DNA]</scope>
</reference>
<dbReference type="SUPFAM" id="SSF53335">
    <property type="entry name" value="S-adenosyl-L-methionine-dependent methyltransferases"/>
    <property type="match status" value="1"/>
</dbReference>
<dbReference type="EMBL" id="MHLL01000074">
    <property type="protein sequence ID" value="OGZ06976.1"/>
    <property type="molecule type" value="Genomic_DNA"/>
</dbReference>
<dbReference type="Pfam" id="PF13649">
    <property type="entry name" value="Methyltransf_25"/>
    <property type="match status" value="1"/>
</dbReference>
<dbReference type="AlphaFoldDB" id="A0A1G2D017"/>
<comment type="caution">
    <text evidence="2">The sequence shown here is derived from an EMBL/GenBank/DDBJ whole genome shotgun (WGS) entry which is preliminary data.</text>
</comment>
<protein>
    <recommendedName>
        <fullName evidence="1">Methyltransferase domain-containing protein</fullName>
    </recommendedName>
</protein>
<name>A0A1G2D017_9BACT</name>
<evidence type="ECO:0000313" key="3">
    <source>
        <dbReference type="Proteomes" id="UP000177996"/>
    </source>
</evidence>
<proteinExistence type="predicted"/>
<gene>
    <name evidence="2" type="ORF">A3D65_02375</name>
</gene>
<dbReference type="CDD" id="cd02440">
    <property type="entry name" value="AdoMet_MTases"/>
    <property type="match status" value="1"/>
</dbReference>
<dbReference type="Gene3D" id="3.40.50.150">
    <property type="entry name" value="Vaccinia Virus protein VP39"/>
    <property type="match status" value="1"/>
</dbReference>
<accession>A0A1G2D017</accession>